<keyword evidence="8" id="KW-0961">Cell wall biogenesis/degradation</keyword>
<organism evidence="10 11">
    <name type="scientific">Prunus armeniaca</name>
    <name type="common">Apricot</name>
    <name type="synonym">Armeniaca vulgaris</name>
    <dbReference type="NCBI Taxonomy" id="36596"/>
    <lineage>
        <taxon>Eukaryota</taxon>
        <taxon>Viridiplantae</taxon>
        <taxon>Streptophyta</taxon>
        <taxon>Embryophyta</taxon>
        <taxon>Tracheophyta</taxon>
        <taxon>Spermatophyta</taxon>
        <taxon>Magnoliopsida</taxon>
        <taxon>eudicotyledons</taxon>
        <taxon>Gunneridae</taxon>
        <taxon>Pentapetalae</taxon>
        <taxon>rosids</taxon>
        <taxon>fabids</taxon>
        <taxon>Rosales</taxon>
        <taxon>Rosaceae</taxon>
        <taxon>Amygdaloideae</taxon>
        <taxon>Amygdaleae</taxon>
        <taxon>Prunus</taxon>
    </lineage>
</organism>
<dbReference type="EMBL" id="CAEKDK010000003">
    <property type="protein sequence ID" value="CAB4273833.1"/>
    <property type="molecule type" value="Genomic_DNA"/>
</dbReference>
<dbReference type="Pfam" id="PF13632">
    <property type="entry name" value="Glyco_trans_2_3"/>
    <property type="match status" value="1"/>
</dbReference>
<gene>
    <name evidence="10" type="ORF">CURHAP_LOCUS22028</name>
</gene>
<evidence type="ECO:0000256" key="4">
    <source>
        <dbReference type="ARBA" id="ARBA00022692"/>
    </source>
</evidence>
<protein>
    <recommendedName>
        <fullName evidence="9">Glycosyltransferase 2-like domain-containing protein</fullName>
    </recommendedName>
</protein>
<evidence type="ECO:0000313" key="10">
    <source>
        <dbReference type="EMBL" id="CAB4273833.1"/>
    </source>
</evidence>
<evidence type="ECO:0000256" key="6">
    <source>
        <dbReference type="ARBA" id="ARBA00023034"/>
    </source>
</evidence>
<dbReference type="InterPro" id="IPR001173">
    <property type="entry name" value="Glyco_trans_2-like"/>
</dbReference>
<evidence type="ECO:0000256" key="7">
    <source>
        <dbReference type="ARBA" id="ARBA00023136"/>
    </source>
</evidence>
<dbReference type="GO" id="GO:0016757">
    <property type="term" value="F:glycosyltransferase activity"/>
    <property type="evidence" value="ECO:0007669"/>
    <property type="project" value="UniProtKB-KW"/>
</dbReference>
<dbReference type="GO" id="GO:0071555">
    <property type="term" value="P:cell wall organization"/>
    <property type="evidence" value="ECO:0007669"/>
    <property type="project" value="UniProtKB-KW"/>
</dbReference>
<dbReference type="PANTHER" id="PTHR32044:SF80">
    <property type="entry name" value="XYLOGLUCAN GLYCOSYLTRANSFERASE 2-RELATED"/>
    <property type="match status" value="1"/>
</dbReference>
<evidence type="ECO:0000259" key="9">
    <source>
        <dbReference type="Pfam" id="PF13632"/>
    </source>
</evidence>
<dbReference type="PANTHER" id="PTHR32044">
    <property type="entry name" value="GLUCOMANNAN 4-BETA-MANNOSYLTRANSFERASE 9"/>
    <property type="match status" value="1"/>
</dbReference>
<accession>A0A6J5UCC5</accession>
<keyword evidence="5" id="KW-1133">Transmembrane helix</keyword>
<evidence type="ECO:0000256" key="2">
    <source>
        <dbReference type="ARBA" id="ARBA00022676"/>
    </source>
</evidence>
<evidence type="ECO:0000256" key="3">
    <source>
        <dbReference type="ARBA" id="ARBA00022679"/>
    </source>
</evidence>
<evidence type="ECO:0000256" key="8">
    <source>
        <dbReference type="ARBA" id="ARBA00023316"/>
    </source>
</evidence>
<evidence type="ECO:0000256" key="5">
    <source>
        <dbReference type="ARBA" id="ARBA00022989"/>
    </source>
</evidence>
<keyword evidence="4" id="KW-0812">Transmembrane</keyword>
<dbReference type="Proteomes" id="UP000507222">
    <property type="component" value="Unassembled WGS sequence"/>
</dbReference>
<dbReference type="InterPro" id="IPR029044">
    <property type="entry name" value="Nucleotide-diphossugar_trans"/>
</dbReference>
<sequence length="241" mass="27332">MSCVAIFDGRISNQTPDFLKLTVPHFKVARSHMRLSGMRTVDTLQNIICASTLRWNSRIGGLLGVHTVEDMDIAVRAHLNGWKFIFLNDVKVLCELPESYEAYKKQQHRWHSGPMHLFRLCLPAIISSKMMFWKKANLILLFFLLRKSFPFIVPTFCLKTQCRLPNSMLWYPACSSWGAHMNGCHQEGGSVTEPDLLAVERGESKAMNHPQLYRGTSDSGLSELNKLMRASEAGPKPPVKN</sequence>
<evidence type="ECO:0000313" key="11">
    <source>
        <dbReference type="Proteomes" id="UP000507222"/>
    </source>
</evidence>
<dbReference type="AlphaFoldDB" id="A0A6J5UCC5"/>
<evidence type="ECO:0000256" key="1">
    <source>
        <dbReference type="ARBA" id="ARBA00004653"/>
    </source>
</evidence>
<dbReference type="SUPFAM" id="SSF53448">
    <property type="entry name" value="Nucleotide-diphospho-sugar transferases"/>
    <property type="match status" value="1"/>
</dbReference>
<dbReference type="GO" id="GO:0000139">
    <property type="term" value="C:Golgi membrane"/>
    <property type="evidence" value="ECO:0007669"/>
    <property type="project" value="UniProtKB-SubCell"/>
</dbReference>
<reference evidence="10 11" key="1">
    <citation type="submission" date="2020-05" db="EMBL/GenBank/DDBJ databases">
        <authorList>
            <person name="Campoy J."/>
            <person name="Schneeberger K."/>
            <person name="Spophaly S."/>
        </authorList>
    </citation>
    <scope>NUCLEOTIDE SEQUENCE [LARGE SCALE GENOMIC DNA]</scope>
    <source>
        <strain evidence="10">PruArmRojPasFocal</strain>
    </source>
</reference>
<keyword evidence="3" id="KW-0808">Transferase</keyword>
<feature type="domain" description="Glycosyltransferase 2-like" evidence="9">
    <location>
        <begin position="58"/>
        <end position="153"/>
    </location>
</feature>
<proteinExistence type="predicted"/>
<name>A0A6J5UCC5_PRUAR</name>
<keyword evidence="7" id="KW-0472">Membrane</keyword>
<comment type="subcellular location">
    <subcellularLocation>
        <location evidence="1">Golgi apparatus membrane</location>
        <topology evidence="1">Multi-pass membrane protein</topology>
    </subcellularLocation>
</comment>
<keyword evidence="6" id="KW-0333">Golgi apparatus</keyword>
<keyword evidence="2" id="KW-0328">Glycosyltransferase</keyword>